<dbReference type="OrthoDB" id="5797228at2"/>
<protein>
    <submittedName>
        <fullName evidence="2">Uncharacterized protein</fullName>
    </submittedName>
</protein>
<evidence type="ECO:0000256" key="1">
    <source>
        <dbReference type="SAM" id="Phobius"/>
    </source>
</evidence>
<keyword evidence="1" id="KW-0472">Membrane</keyword>
<keyword evidence="1" id="KW-0812">Transmembrane</keyword>
<dbReference type="EMBL" id="MARB01000017">
    <property type="protein sequence ID" value="ODJ86845.1"/>
    <property type="molecule type" value="Genomic_DNA"/>
</dbReference>
<sequence>MREQPPPDRLIDRTVALGLLILLLFSTPIMIWWTSPGSPWYLPYLIWLAVICFIAWINQRHHEP</sequence>
<evidence type="ECO:0000313" key="2">
    <source>
        <dbReference type="EMBL" id="ODJ86845.1"/>
    </source>
</evidence>
<dbReference type="AlphaFoldDB" id="A0A7Z1AEC3"/>
<dbReference type="Proteomes" id="UP000094769">
    <property type="component" value="Unassembled WGS sequence"/>
</dbReference>
<comment type="caution">
    <text evidence="2">The sequence shown here is derived from an EMBL/GenBank/DDBJ whole genome shotgun (WGS) entry which is preliminary data.</text>
</comment>
<name>A0A7Z1AEC3_9GAMM</name>
<dbReference type="RefSeq" id="WP_083220787.1">
    <property type="nucleotide sequence ID" value="NZ_MARB01000017.1"/>
</dbReference>
<evidence type="ECO:0000313" key="3">
    <source>
        <dbReference type="Proteomes" id="UP000094769"/>
    </source>
</evidence>
<proteinExistence type="predicted"/>
<reference evidence="2 3" key="1">
    <citation type="submission" date="2016-06" db="EMBL/GenBank/DDBJ databases">
        <title>Genome sequence of endosymbiont of Candidatus Endolucinida thiodiazotropha.</title>
        <authorList>
            <person name="Poehlein A."/>
            <person name="Koenig S."/>
            <person name="Heiden S.E."/>
            <person name="Thuermer A."/>
            <person name="Voget S."/>
            <person name="Daniel R."/>
            <person name="Markert S."/>
            <person name="Gros O."/>
            <person name="Schweder T."/>
        </authorList>
    </citation>
    <scope>NUCLEOTIDE SEQUENCE [LARGE SCALE GENOMIC DNA]</scope>
    <source>
        <strain evidence="2 3">COS</strain>
    </source>
</reference>
<accession>A0A7Z1AEC3</accession>
<feature type="transmembrane region" description="Helical" evidence="1">
    <location>
        <begin position="15"/>
        <end position="34"/>
    </location>
</feature>
<gene>
    <name evidence="2" type="ORF">CODIS_29900</name>
</gene>
<feature type="transmembrane region" description="Helical" evidence="1">
    <location>
        <begin position="40"/>
        <end position="58"/>
    </location>
</feature>
<organism evidence="2 3">
    <name type="scientific">Candidatus Thiodiazotropha endolucinida</name>
    <dbReference type="NCBI Taxonomy" id="1655433"/>
    <lineage>
        <taxon>Bacteria</taxon>
        <taxon>Pseudomonadati</taxon>
        <taxon>Pseudomonadota</taxon>
        <taxon>Gammaproteobacteria</taxon>
        <taxon>Chromatiales</taxon>
        <taxon>Sedimenticolaceae</taxon>
        <taxon>Candidatus Thiodiazotropha</taxon>
    </lineage>
</organism>
<keyword evidence="1" id="KW-1133">Transmembrane helix</keyword>
<keyword evidence="3" id="KW-1185">Reference proteome</keyword>